<feature type="chain" id="PRO_5029728319" evidence="3">
    <location>
        <begin position="30"/>
        <end position="373"/>
    </location>
</feature>
<evidence type="ECO:0000313" key="5">
    <source>
        <dbReference type="Proteomes" id="UP000002358"/>
    </source>
</evidence>
<keyword evidence="3" id="KW-0732">Signal</keyword>
<sequence length="373" mass="42417">MRLFLIGSIVAFHLLQVSVLCLTADEIEAERSGWNVNPETQYHIQTDEGPERYFRFQTLNGQYRKEKRLEDGTVIGTEGWLDPLGYLRIKDYIADSKGFRILKSKMIFVGKDRPIQDAVAISKKLPANSGVLARPVRPDNPFRQPELKDVSSNSIEPGYVSSRPVPVSPAPVQSIRLRPRPFSLTTPSPYHEDAGANYLYNKPYRSTYRQKPGLLVEPPFLDQDQNHLASQSNAAAVRLAPTTFRGYRRYNGTASNDDNGGRFPARRRNNNRSPSSSTSPAYKEYEFPSYDGTHSSADGFQYYLKKQYHEEERTRPDKTIGSFGYVDPFGIRRVVYYKADAQNGFVHRKNNRYVGHNAKPYDPVPIAAEQAMH</sequence>
<evidence type="ECO:0000313" key="4">
    <source>
        <dbReference type="EnsemblMetazoa" id="XP_016838616"/>
    </source>
</evidence>
<dbReference type="InterPro" id="IPR050468">
    <property type="entry name" value="Cuticle_Struct_Prot"/>
</dbReference>
<dbReference type="PANTHER" id="PTHR10380">
    <property type="entry name" value="CUTICLE PROTEIN"/>
    <property type="match status" value="1"/>
</dbReference>
<dbReference type="InParanoid" id="A0A7M7IR09"/>
<keyword evidence="5" id="KW-1185">Reference proteome</keyword>
<feature type="compositionally biased region" description="Low complexity" evidence="2">
    <location>
        <begin position="271"/>
        <end position="280"/>
    </location>
</feature>
<dbReference type="Proteomes" id="UP000002358">
    <property type="component" value="Chromosome 2"/>
</dbReference>
<evidence type="ECO:0000256" key="3">
    <source>
        <dbReference type="SAM" id="SignalP"/>
    </source>
</evidence>
<organism evidence="4 5">
    <name type="scientific">Nasonia vitripennis</name>
    <name type="common">Parasitic wasp</name>
    <dbReference type="NCBI Taxonomy" id="7425"/>
    <lineage>
        <taxon>Eukaryota</taxon>
        <taxon>Metazoa</taxon>
        <taxon>Ecdysozoa</taxon>
        <taxon>Arthropoda</taxon>
        <taxon>Hexapoda</taxon>
        <taxon>Insecta</taxon>
        <taxon>Pterygota</taxon>
        <taxon>Neoptera</taxon>
        <taxon>Endopterygota</taxon>
        <taxon>Hymenoptera</taxon>
        <taxon>Apocrita</taxon>
        <taxon>Proctotrupomorpha</taxon>
        <taxon>Chalcidoidea</taxon>
        <taxon>Pteromalidae</taxon>
        <taxon>Pteromalinae</taxon>
        <taxon>Nasonia</taxon>
    </lineage>
</organism>
<dbReference type="GO" id="GO:0008010">
    <property type="term" value="F:structural constituent of chitin-based larval cuticle"/>
    <property type="evidence" value="ECO:0007669"/>
    <property type="project" value="TreeGrafter"/>
</dbReference>
<dbReference type="AlphaFoldDB" id="A0A7M7IR09"/>
<evidence type="ECO:0000256" key="1">
    <source>
        <dbReference type="PROSITE-ProRule" id="PRU00497"/>
    </source>
</evidence>
<dbReference type="FunCoup" id="A0A7M7IR09">
    <property type="interactions" value="36"/>
</dbReference>
<name>A0A7M7IR09_NASVI</name>
<proteinExistence type="predicted"/>
<dbReference type="EnsemblMetazoa" id="XM_016983127">
    <property type="protein sequence ID" value="XP_016838616"/>
    <property type="gene ID" value="LOC100117367"/>
</dbReference>
<accession>A0A7M7IR09</accession>
<keyword evidence="1" id="KW-0193">Cuticle</keyword>
<feature type="region of interest" description="Disordered" evidence="2">
    <location>
        <begin position="135"/>
        <end position="155"/>
    </location>
</feature>
<reference evidence="4" key="1">
    <citation type="submission" date="2021-01" db="UniProtKB">
        <authorList>
            <consortium name="EnsemblMetazoa"/>
        </authorList>
    </citation>
    <scope>IDENTIFICATION</scope>
</reference>
<evidence type="ECO:0000256" key="2">
    <source>
        <dbReference type="SAM" id="MobiDB-lite"/>
    </source>
</evidence>
<feature type="signal peptide" evidence="3">
    <location>
        <begin position="1"/>
        <end position="29"/>
    </location>
</feature>
<dbReference type="Pfam" id="PF00379">
    <property type="entry name" value="Chitin_bind_4"/>
    <property type="match status" value="2"/>
</dbReference>
<feature type="region of interest" description="Disordered" evidence="2">
    <location>
        <begin position="248"/>
        <end position="287"/>
    </location>
</feature>
<dbReference type="OrthoDB" id="8251006at2759"/>
<protein>
    <submittedName>
        <fullName evidence="4">Uncharacterized protein</fullName>
    </submittedName>
</protein>
<dbReference type="PANTHER" id="PTHR10380:SF206">
    <property type="entry name" value="GH27759P"/>
    <property type="match status" value="1"/>
</dbReference>
<gene>
    <name evidence="4" type="primary">100117367</name>
</gene>
<dbReference type="InterPro" id="IPR000618">
    <property type="entry name" value="Insect_cuticle"/>
</dbReference>
<dbReference type="PROSITE" id="PS51155">
    <property type="entry name" value="CHIT_BIND_RR_2"/>
    <property type="match status" value="2"/>
</dbReference>
<dbReference type="GO" id="GO:0062129">
    <property type="term" value="C:chitin-based extracellular matrix"/>
    <property type="evidence" value="ECO:0007669"/>
    <property type="project" value="TreeGrafter"/>
</dbReference>